<dbReference type="SUPFAM" id="SSF55826">
    <property type="entry name" value="YbaK/ProRS associated domain"/>
    <property type="match status" value="1"/>
</dbReference>
<accession>A0ABT0BCT0</accession>
<name>A0ABT0BCT0_9SPHN</name>
<comment type="similarity">
    <text evidence="1">Belongs to the PRORSD1 family.</text>
</comment>
<dbReference type="InterPro" id="IPR007214">
    <property type="entry name" value="YbaK/aa-tRNA-synth-assoc-dom"/>
</dbReference>
<gene>
    <name evidence="3" type="ORF">MTR62_08280</name>
</gene>
<evidence type="ECO:0000313" key="4">
    <source>
        <dbReference type="Proteomes" id="UP001162881"/>
    </source>
</evidence>
<dbReference type="Gene3D" id="3.90.960.10">
    <property type="entry name" value="YbaK/aminoacyl-tRNA synthetase-associated domain"/>
    <property type="match status" value="1"/>
</dbReference>
<feature type="domain" description="YbaK/aminoacyl-tRNA synthetase-associated" evidence="2">
    <location>
        <begin position="29"/>
        <end position="74"/>
    </location>
</feature>
<dbReference type="Pfam" id="PF04073">
    <property type="entry name" value="tRNA_edit"/>
    <property type="match status" value="1"/>
</dbReference>
<dbReference type="PANTHER" id="PTHR31423:SF3">
    <property type="entry name" value="PROLYL-TRNA SYNTHETASE ASSOCIATED DOMAIN-CONTAINING PROTEIN 1-RELATED"/>
    <property type="match status" value="1"/>
</dbReference>
<evidence type="ECO:0000313" key="3">
    <source>
        <dbReference type="EMBL" id="MCJ2182685.1"/>
    </source>
</evidence>
<dbReference type="InterPro" id="IPR040285">
    <property type="entry name" value="ProX/PRXD1"/>
</dbReference>
<dbReference type="InterPro" id="IPR036754">
    <property type="entry name" value="YbaK/aa-tRNA-synt-asso_dom_sf"/>
</dbReference>
<protein>
    <recommendedName>
        <fullName evidence="2">YbaK/aminoacyl-tRNA synthetase-associated domain-containing protein</fullName>
    </recommendedName>
</protein>
<evidence type="ECO:0000259" key="2">
    <source>
        <dbReference type="Pfam" id="PF04073"/>
    </source>
</evidence>
<comment type="caution">
    <text evidence="3">The sequence shown here is derived from an EMBL/GenBank/DDBJ whole genome shotgun (WGS) entry which is preliminary data.</text>
</comment>
<dbReference type="Proteomes" id="UP001162881">
    <property type="component" value="Unassembled WGS sequence"/>
</dbReference>
<organism evidence="3 4">
    <name type="scientific">Novosphingobium organovorum</name>
    <dbReference type="NCBI Taxonomy" id="2930092"/>
    <lineage>
        <taxon>Bacteria</taxon>
        <taxon>Pseudomonadati</taxon>
        <taxon>Pseudomonadota</taxon>
        <taxon>Alphaproteobacteria</taxon>
        <taxon>Sphingomonadales</taxon>
        <taxon>Sphingomonadaceae</taxon>
        <taxon>Novosphingobium</taxon>
    </lineage>
</organism>
<dbReference type="EMBL" id="JALHLF010000023">
    <property type="protein sequence ID" value="MCJ2182685.1"/>
    <property type="molecule type" value="Genomic_DNA"/>
</dbReference>
<reference evidence="3" key="1">
    <citation type="submission" date="2022-03" db="EMBL/GenBank/DDBJ databases">
        <title>Identification of a novel bacterium isolated from mangrove sediments.</title>
        <authorList>
            <person name="Pan X."/>
        </authorList>
    </citation>
    <scope>NUCLEOTIDE SEQUENCE</scope>
    <source>
        <strain evidence="3">B1949</strain>
    </source>
</reference>
<sequence length="79" mass="8562">MTSPTRSSRETRLLADIDATRVAYTLFEHPAVATVADSARIKTDIPGDATKNLFLKDKGGRYWLVTMPAAARLASALVV</sequence>
<dbReference type="RefSeq" id="WP_244018866.1">
    <property type="nucleotide sequence ID" value="NZ_JALHLF010000023.1"/>
</dbReference>
<dbReference type="PANTHER" id="PTHR31423">
    <property type="entry name" value="YBAK DOMAIN-CONTAINING PROTEIN"/>
    <property type="match status" value="1"/>
</dbReference>
<evidence type="ECO:0000256" key="1">
    <source>
        <dbReference type="ARBA" id="ARBA00010201"/>
    </source>
</evidence>
<keyword evidence="4" id="KW-1185">Reference proteome</keyword>
<proteinExistence type="inferred from homology"/>